<feature type="transmembrane region" description="Helical" evidence="7">
    <location>
        <begin position="30"/>
        <end position="49"/>
    </location>
</feature>
<feature type="compositionally biased region" description="Basic and acidic residues" evidence="6">
    <location>
        <begin position="274"/>
        <end position="355"/>
    </location>
</feature>
<feature type="compositionally biased region" description="Basic and acidic residues" evidence="6">
    <location>
        <begin position="375"/>
        <end position="385"/>
    </location>
</feature>
<dbReference type="PANTHER" id="PTHR15407:SF28">
    <property type="entry name" value="RIBITOL-5-PHOSPHATE TRANSFERASE FKTN"/>
    <property type="match status" value="1"/>
</dbReference>
<organism evidence="9 10">
    <name type="scientific">Lodderomyces beijingensis</name>
    <dbReference type="NCBI Taxonomy" id="1775926"/>
    <lineage>
        <taxon>Eukaryota</taxon>
        <taxon>Fungi</taxon>
        <taxon>Dikarya</taxon>
        <taxon>Ascomycota</taxon>
        <taxon>Saccharomycotina</taxon>
        <taxon>Pichiomycetes</taxon>
        <taxon>Debaryomycetaceae</taxon>
        <taxon>Candida/Lodderomyces clade</taxon>
        <taxon>Lodderomyces</taxon>
    </lineage>
</organism>
<sequence length="1028" mass="118737">MLHSSLTGINRLSDKFNSKLGVSKTSRRHVQLLAITTLILIVTLSIIIFTPSRQNLLYQLTPKINSFDFLISKVYGNRKLSGDLSATEPESEFNFKVKQLFTERSSTDFENVYWSMGSSTLRQTELTVPSYYSSDEETKPLVQPFDPRFTLAMYYHFLNKKMLDGMNEEVSIPFNWYDWVDMSDLHKYLLAEDDAKPGCGFVEAKEDAQRMKEYENILKEKEEAWEKEREKAEEEKKKNGNTTEDSEEEEEEEEEEDEDEEEDEEEEKDEAEVKEETKTKEEETKAKEEETKAKEEETKAKEEETKAKEEETKAKEEETKAKEEAEKANQEPEKEAKEEPVNIKDTDIEGIKDDISAVVGGDAKPKDPPTQANAEEFKKRSHQTDEETQTSKRKREDEQESANDEGAKNLEQLKTRKKEFFFKDVHGYKEFCIPDSDLPIRHDDGHKLHPGFNVHKNPGRTTSLKAKITGKSYLYSFAPPPSQVLFLTKDGSYSVSIDSNKGLLDNLLPESYVSATGNDQIDVLQEFRQLTRTHPPSSQKVMNSYLVEIPESSFHFDGGAALANLTRLEDKGIKLSNKERLYKESLEYSIEKVASGSTSKYFSEARLLGSNNGDHYDWRFFNGIVLGTKEQELTLHRLIRAWLSFSRKNGITTWIAHGSLLSWYWNGLSFPWDNDIDVQVPIMDLHNLSLNFNQTLVVEDPEDGFGRFFLDCGTFITLREKGNGLNAIDARFVDVDTGMYVDITALASSNTKPPSEYYDNHLPQGFVKGKKSFGELNKLAQIYNCRNDHFNSYDELSPLVKTVIEGEVGYIPRKYSKVLSEEYSAGMSLKVFHKHVFIPKLRLWVQEEDLYYFLKKRSKWIRYYSSQGPHKEPTAADFIDHSYEYSDQEMSLLRKGHNPYKKNSEYLFKLTNRQLEQVADFTYEDLADLLLSDKILMDFVSTREFTFFHEEEIMKLTYGKSTASLHNSGVDFPPLRYEPFLYGLRRDLDSYEEKVERIRKLIENSKRKYGAASAEPFTLEAKDGEDIE</sequence>
<protein>
    <recommendedName>
        <fullName evidence="8">LicD/FKTN/FKRP nucleotidyltransferase domain-containing protein</fullName>
    </recommendedName>
</protein>
<dbReference type="InterPro" id="IPR009644">
    <property type="entry name" value="FKTN/MNN4/W02B3.4-1"/>
</dbReference>
<feature type="domain" description="LicD/FKTN/FKRP nucleotidyltransferase" evidence="8">
    <location>
        <begin position="647"/>
        <end position="753"/>
    </location>
</feature>
<dbReference type="EMBL" id="OZ022409">
    <property type="protein sequence ID" value="CAK9439867.1"/>
    <property type="molecule type" value="Genomic_DNA"/>
</dbReference>
<evidence type="ECO:0000256" key="3">
    <source>
        <dbReference type="ARBA" id="ARBA00022989"/>
    </source>
</evidence>
<dbReference type="Proteomes" id="UP001497383">
    <property type="component" value="Chromosome 5"/>
</dbReference>
<keyword evidence="3 7" id="KW-1133">Transmembrane helix</keyword>
<dbReference type="InterPro" id="IPR007074">
    <property type="entry name" value="LicD/FKTN/FKRP_NTP_transf"/>
</dbReference>
<proteinExistence type="predicted"/>
<evidence type="ECO:0000256" key="7">
    <source>
        <dbReference type="SAM" id="Phobius"/>
    </source>
</evidence>
<evidence type="ECO:0000256" key="1">
    <source>
        <dbReference type="ARBA" id="ARBA00004167"/>
    </source>
</evidence>
<name>A0ABP0ZNM5_9ASCO</name>
<gene>
    <name evidence="9" type="ORF">LODBEIA_P39670</name>
</gene>
<dbReference type="Pfam" id="PF04991">
    <property type="entry name" value="LicD"/>
    <property type="match status" value="2"/>
</dbReference>
<accession>A0ABP0ZNM5</accession>
<comment type="subcellular location">
    <subcellularLocation>
        <location evidence="1">Membrane</location>
        <topology evidence="1">Single-pass membrane protein</topology>
    </subcellularLocation>
</comment>
<keyword evidence="2 7" id="KW-0812">Transmembrane</keyword>
<feature type="domain" description="LicD/FKTN/FKRP nucleotidyltransferase" evidence="8">
    <location>
        <begin position="770"/>
        <end position="823"/>
    </location>
</feature>
<keyword evidence="5" id="KW-0175">Coiled coil</keyword>
<evidence type="ECO:0000256" key="2">
    <source>
        <dbReference type="ARBA" id="ARBA00022692"/>
    </source>
</evidence>
<feature type="coiled-coil region" evidence="5">
    <location>
        <begin position="981"/>
        <end position="1008"/>
    </location>
</feature>
<feature type="compositionally biased region" description="Acidic residues" evidence="6">
    <location>
        <begin position="244"/>
        <end position="273"/>
    </location>
</feature>
<dbReference type="PANTHER" id="PTHR15407">
    <property type="entry name" value="FUKUTIN-RELATED"/>
    <property type="match status" value="1"/>
</dbReference>
<keyword evidence="10" id="KW-1185">Reference proteome</keyword>
<dbReference type="GeneID" id="92209163"/>
<dbReference type="RefSeq" id="XP_066830905.1">
    <property type="nucleotide sequence ID" value="XM_066974135.1"/>
</dbReference>
<feature type="region of interest" description="Disordered" evidence="6">
    <location>
        <begin position="231"/>
        <end position="411"/>
    </location>
</feature>
<evidence type="ECO:0000259" key="8">
    <source>
        <dbReference type="Pfam" id="PF04991"/>
    </source>
</evidence>
<evidence type="ECO:0000256" key="6">
    <source>
        <dbReference type="SAM" id="MobiDB-lite"/>
    </source>
</evidence>
<keyword evidence="4 7" id="KW-0472">Membrane</keyword>
<reference evidence="9 10" key="1">
    <citation type="submission" date="2024-03" db="EMBL/GenBank/DDBJ databases">
        <authorList>
            <person name="Brejova B."/>
        </authorList>
    </citation>
    <scope>NUCLEOTIDE SEQUENCE [LARGE SCALE GENOMIC DNA]</scope>
    <source>
        <strain evidence="9 10">CBS 14171</strain>
    </source>
</reference>
<evidence type="ECO:0000256" key="4">
    <source>
        <dbReference type="ARBA" id="ARBA00023136"/>
    </source>
</evidence>
<evidence type="ECO:0000256" key="5">
    <source>
        <dbReference type="SAM" id="Coils"/>
    </source>
</evidence>
<evidence type="ECO:0000313" key="9">
    <source>
        <dbReference type="EMBL" id="CAK9439867.1"/>
    </source>
</evidence>
<evidence type="ECO:0000313" key="10">
    <source>
        <dbReference type="Proteomes" id="UP001497383"/>
    </source>
</evidence>